<proteinExistence type="predicted"/>
<protein>
    <submittedName>
        <fullName evidence="3">Uncharacterized protein</fullName>
    </submittedName>
</protein>
<keyword evidence="2" id="KW-1133">Transmembrane helix</keyword>
<organism evidence="3 4">
    <name type="scientific">Mycena metata</name>
    <dbReference type="NCBI Taxonomy" id="1033252"/>
    <lineage>
        <taxon>Eukaryota</taxon>
        <taxon>Fungi</taxon>
        <taxon>Dikarya</taxon>
        <taxon>Basidiomycota</taxon>
        <taxon>Agaricomycotina</taxon>
        <taxon>Agaricomycetes</taxon>
        <taxon>Agaricomycetidae</taxon>
        <taxon>Agaricales</taxon>
        <taxon>Marasmiineae</taxon>
        <taxon>Mycenaceae</taxon>
        <taxon>Mycena</taxon>
    </lineage>
</organism>
<keyword evidence="2" id="KW-0812">Transmembrane</keyword>
<comment type="caution">
    <text evidence="3">The sequence shown here is derived from an EMBL/GenBank/DDBJ whole genome shotgun (WGS) entry which is preliminary data.</text>
</comment>
<gene>
    <name evidence="3" type="ORF">B0H16DRAFT_1466822</name>
</gene>
<accession>A0AAD7I6B7</accession>
<name>A0AAD7I6B7_9AGAR</name>
<feature type="region of interest" description="Disordered" evidence="1">
    <location>
        <begin position="38"/>
        <end position="63"/>
    </location>
</feature>
<evidence type="ECO:0000256" key="1">
    <source>
        <dbReference type="SAM" id="MobiDB-lite"/>
    </source>
</evidence>
<sequence>MNVAGQKRQAARDKPIPIVCRSGPVPHLQRSMLRTESIARGDSMTMSSEGDADAHEDQTEAYVCPHPNYGRGFNVKSNMRRHYRHHFAFGHTDANTAHSSLIDDSSPSSNESASATATEPAMWYFHAQNASPLISPTSVFAPSLHGHHPAHPAHEFEPVIDAVHIHPRVLYAMSRVDIRRATSVLIALDSAPNFRSLDQQVYLRDDITQKKPRSTRGQDILSLVSLFVLILTGTKQRTNRGERFSSNVVWAEKGQVGSDGESVRIQLLKIKPIGLREGNGEDEPARRDLQVLTGSILRLVLNPHVALIFGAVVLKVLVPPSHLLPQAPYNAVCTRPSFGALLVPQWYGPSKTGSWSGDWRAGIFSILWTSIALSAMLLMRKTATRVGTKCGACGLAIIKGTHSTPSSKLSLLTAQIGVQST</sequence>
<evidence type="ECO:0000313" key="4">
    <source>
        <dbReference type="Proteomes" id="UP001215598"/>
    </source>
</evidence>
<feature type="transmembrane region" description="Helical" evidence="2">
    <location>
        <begin position="296"/>
        <end position="318"/>
    </location>
</feature>
<evidence type="ECO:0000313" key="3">
    <source>
        <dbReference type="EMBL" id="KAJ7736116.1"/>
    </source>
</evidence>
<reference evidence="3" key="1">
    <citation type="submission" date="2023-03" db="EMBL/GenBank/DDBJ databases">
        <title>Massive genome expansion in bonnet fungi (Mycena s.s.) driven by repeated elements and novel gene families across ecological guilds.</title>
        <authorList>
            <consortium name="Lawrence Berkeley National Laboratory"/>
            <person name="Harder C.B."/>
            <person name="Miyauchi S."/>
            <person name="Viragh M."/>
            <person name="Kuo A."/>
            <person name="Thoen E."/>
            <person name="Andreopoulos B."/>
            <person name="Lu D."/>
            <person name="Skrede I."/>
            <person name="Drula E."/>
            <person name="Henrissat B."/>
            <person name="Morin E."/>
            <person name="Kohler A."/>
            <person name="Barry K."/>
            <person name="LaButti K."/>
            <person name="Morin E."/>
            <person name="Salamov A."/>
            <person name="Lipzen A."/>
            <person name="Mereny Z."/>
            <person name="Hegedus B."/>
            <person name="Baldrian P."/>
            <person name="Stursova M."/>
            <person name="Weitz H."/>
            <person name="Taylor A."/>
            <person name="Grigoriev I.V."/>
            <person name="Nagy L.G."/>
            <person name="Martin F."/>
            <person name="Kauserud H."/>
        </authorList>
    </citation>
    <scope>NUCLEOTIDE SEQUENCE</scope>
    <source>
        <strain evidence="3">CBHHK182m</strain>
    </source>
</reference>
<evidence type="ECO:0000256" key="2">
    <source>
        <dbReference type="SAM" id="Phobius"/>
    </source>
</evidence>
<dbReference type="AlphaFoldDB" id="A0AAD7I6B7"/>
<keyword evidence="4" id="KW-1185">Reference proteome</keyword>
<feature type="transmembrane region" description="Helical" evidence="2">
    <location>
        <begin position="359"/>
        <end position="379"/>
    </location>
</feature>
<dbReference type="Proteomes" id="UP001215598">
    <property type="component" value="Unassembled WGS sequence"/>
</dbReference>
<keyword evidence="2" id="KW-0472">Membrane</keyword>
<dbReference type="EMBL" id="JARKIB010000123">
    <property type="protein sequence ID" value="KAJ7736116.1"/>
    <property type="molecule type" value="Genomic_DNA"/>
</dbReference>